<dbReference type="InterPro" id="IPR027417">
    <property type="entry name" value="P-loop_NTPase"/>
</dbReference>
<evidence type="ECO:0000313" key="2">
    <source>
        <dbReference type="EMBL" id="MBD8491195.1"/>
    </source>
</evidence>
<comment type="similarity">
    <text evidence="1">Belongs to the SIMIBI class G3E GTPase family. ArgK/MeaB subfamily.</text>
</comment>
<dbReference type="EC" id="3.6.5.-" evidence="2"/>
<dbReference type="Gene3D" id="1.20.5.170">
    <property type="match status" value="1"/>
</dbReference>
<gene>
    <name evidence="2" type="primary">meaB</name>
    <name evidence="2" type="ORF">IFO69_20750</name>
</gene>
<dbReference type="RefSeq" id="WP_192012074.1">
    <property type="nucleotide sequence ID" value="NZ_JACYTQ010000011.1"/>
</dbReference>
<dbReference type="PANTHER" id="PTHR23408:SF3">
    <property type="entry name" value="METHYLMALONIC ACIDURIA TYPE A PROTEIN, MITOCHONDRIAL"/>
    <property type="match status" value="1"/>
</dbReference>
<keyword evidence="3" id="KW-1185">Reference proteome</keyword>
<dbReference type="GO" id="GO:0016787">
    <property type="term" value="F:hydrolase activity"/>
    <property type="evidence" value="ECO:0007669"/>
    <property type="project" value="UniProtKB-KW"/>
</dbReference>
<dbReference type="NCBIfam" id="TIGR00750">
    <property type="entry name" value="lao"/>
    <property type="match status" value="1"/>
</dbReference>
<dbReference type="EMBL" id="JACYTQ010000011">
    <property type="protein sequence ID" value="MBD8491195.1"/>
    <property type="molecule type" value="Genomic_DNA"/>
</dbReference>
<keyword evidence="2" id="KW-0378">Hydrolase</keyword>
<protein>
    <submittedName>
        <fullName evidence="2">Methylmalonyl Co-A mutase-associated GTPase MeaB</fullName>
        <ecNumber evidence="2">3.6.5.-</ecNumber>
    </submittedName>
</protein>
<dbReference type="NCBIfam" id="NF006958">
    <property type="entry name" value="PRK09435.1"/>
    <property type="match status" value="1"/>
</dbReference>
<comment type="caution">
    <text evidence="2">The sequence shown here is derived from an EMBL/GenBank/DDBJ whole genome shotgun (WGS) entry which is preliminary data.</text>
</comment>
<dbReference type="Pfam" id="PF03308">
    <property type="entry name" value="MeaB"/>
    <property type="match status" value="1"/>
</dbReference>
<proteinExistence type="inferred from homology"/>
<dbReference type="SUPFAM" id="SSF52540">
    <property type="entry name" value="P-loop containing nucleoside triphosphate hydrolases"/>
    <property type="match status" value="1"/>
</dbReference>
<organism evidence="2 3">
    <name type="scientific">Echinicola arenosa</name>
    <dbReference type="NCBI Taxonomy" id="2774144"/>
    <lineage>
        <taxon>Bacteria</taxon>
        <taxon>Pseudomonadati</taxon>
        <taxon>Bacteroidota</taxon>
        <taxon>Cytophagia</taxon>
        <taxon>Cytophagales</taxon>
        <taxon>Cyclobacteriaceae</taxon>
        <taxon>Echinicola</taxon>
    </lineage>
</organism>
<evidence type="ECO:0000256" key="1">
    <source>
        <dbReference type="ARBA" id="ARBA00009625"/>
    </source>
</evidence>
<dbReference type="Gene3D" id="3.40.50.300">
    <property type="entry name" value="P-loop containing nucleotide triphosphate hydrolases"/>
    <property type="match status" value="1"/>
</dbReference>
<reference evidence="2 3" key="1">
    <citation type="submission" date="2020-09" db="EMBL/GenBank/DDBJ databases">
        <title>Echinicola sp. CAU 1574 isolated from sand of Sido Beach.</title>
        <authorList>
            <person name="Kim W."/>
        </authorList>
    </citation>
    <scope>NUCLEOTIDE SEQUENCE [LARGE SCALE GENOMIC DNA]</scope>
    <source>
        <strain evidence="2 3">CAU 1574</strain>
    </source>
</reference>
<evidence type="ECO:0000313" key="3">
    <source>
        <dbReference type="Proteomes" id="UP000647133"/>
    </source>
</evidence>
<dbReference type="CDD" id="cd03114">
    <property type="entry name" value="MMAA-like"/>
    <property type="match status" value="1"/>
</dbReference>
<name>A0ABR9ATH9_9BACT</name>
<dbReference type="PANTHER" id="PTHR23408">
    <property type="entry name" value="METHYLMALONYL-COA MUTASE"/>
    <property type="match status" value="1"/>
</dbReference>
<dbReference type="InterPro" id="IPR005129">
    <property type="entry name" value="GTPase_ArgK"/>
</dbReference>
<sequence length="333" mass="37174">MSQASKNRLKASEYVDGLLSRDRSILSKAITLVESKLEKDQKLADEVINRTISYSGKSIRIGITGSPGVGKSTFIEHFGLLLVEKGKRVAVLTIDPSSLASKGSILGDKTRMENLSKKEEVFIRPSPSSQVLGGVGAKTRESILLCEAAGYDVVLVETVGVGQSEIMVTEMVDFFLLLVLPNSGDELQGVKRGIMEMADAIIVTKADRNHLSEATISKKELEHTVKLMKKPNKPWSTEVMLVSAIEQKGLSDIWGLIQRYENQMKAQGFFDLNREEQRVSWFYTHIQQALEAQFYQDKRVKKRLEEQVEEVKKGNSSPLVVARNLVESFLKKQ</sequence>
<dbReference type="Proteomes" id="UP000647133">
    <property type="component" value="Unassembled WGS sequence"/>
</dbReference>
<dbReference type="Gene3D" id="1.10.287.130">
    <property type="match status" value="1"/>
</dbReference>
<accession>A0ABR9ATH9</accession>